<keyword evidence="1" id="KW-0812">Transmembrane</keyword>
<keyword evidence="1" id="KW-1133">Transmembrane helix</keyword>
<name>A0A9P3PFR8_LYOSH</name>
<gene>
    <name evidence="2" type="ORF">LshimejAT787_0207700</name>
</gene>
<evidence type="ECO:0000313" key="3">
    <source>
        <dbReference type="Proteomes" id="UP001063166"/>
    </source>
</evidence>
<keyword evidence="1" id="KW-0472">Membrane</keyword>
<proteinExistence type="predicted"/>
<dbReference type="EMBL" id="BRPK01000002">
    <property type="protein sequence ID" value="GLB35205.1"/>
    <property type="molecule type" value="Genomic_DNA"/>
</dbReference>
<dbReference type="AlphaFoldDB" id="A0A9P3PFR8"/>
<evidence type="ECO:0000256" key="1">
    <source>
        <dbReference type="SAM" id="Phobius"/>
    </source>
</evidence>
<feature type="transmembrane region" description="Helical" evidence="1">
    <location>
        <begin position="21"/>
        <end position="39"/>
    </location>
</feature>
<sequence>MSYDMLSFRGHHCTGSRDLPILNEIITVAAAYAFTYIALQDRAFRPTPERSASIRYHYATFLVLFEIGCLTYGLSTSPMLSLSTTAKALTGCGAAGMFICVSAGKSSQSLADVLFEPSFWHFQYIATIITLLLPLFGNVFFPHTYVILCCEPLYAAIRTSLKILKQPWHI</sequence>
<dbReference type="OrthoDB" id="3105486at2759"/>
<dbReference type="Proteomes" id="UP001063166">
    <property type="component" value="Unassembled WGS sequence"/>
</dbReference>
<accession>A0A9P3PFR8</accession>
<feature type="transmembrane region" description="Helical" evidence="1">
    <location>
        <begin position="54"/>
        <end position="74"/>
    </location>
</feature>
<keyword evidence="3" id="KW-1185">Reference proteome</keyword>
<evidence type="ECO:0000313" key="2">
    <source>
        <dbReference type="EMBL" id="GLB35205.1"/>
    </source>
</evidence>
<protein>
    <submittedName>
        <fullName evidence="2">Uncharacterized protein</fullName>
    </submittedName>
</protein>
<feature type="transmembrane region" description="Helical" evidence="1">
    <location>
        <begin position="124"/>
        <end position="148"/>
    </location>
</feature>
<comment type="caution">
    <text evidence="2">The sequence shown here is derived from an EMBL/GenBank/DDBJ whole genome shotgun (WGS) entry which is preliminary data.</text>
</comment>
<organism evidence="2 3">
    <name type="scientific">Lyophyllum shimeji</name>
    <name type="common">Hon-shimeji</name>
    <name type="synonym">Tricholoma shimeji</name>
    <dbReference type="NCBI Taxonomy" id="47721"/>
    <lineage>
        <taxon>Eukaryota</taxon>
        <taxon>Fungi</taxon>
        <taxon>Dikarya</taxon>
        <taxon>Basidiomycota</taxon>
        <taxon>Agaricomycotina</taxon>
        <taxon>Agaricomycetes</taxon>
        <taxon>Agaricomycetidae</taxon>
        <taxon>Agaricales</taxon>
        <taxon>Tricholomatineae</taxon>
        <taxon>Lyophyllaceae</taxon>
        <taxon>Lyophyllum</taxon>
    </lineage>
</organism>
<reference evidence="2" key="1">
    <citation type="submission" date="2022-07" db="EMBL/GenBank/DDBJ databases">
        <title>The genome of Lyophyllum shimeji provides insight into the initial evolution of ectomycorrhizal fungal genome.</title>
        <authorList>
            <person name="Kobayashi Y."/>
            <person name="Shibata T."/>
            <person name="Hirakawa H."/>
            <person name="Shigenobu S."/>
            <person name="Nishiyama T."/>
            <person name="Yamada A."/>
            <person name="Hasebe M."/>
            <person name="Kawaguchi M."/>
        </authorList>
    </citation>
    <scope>NUCLEOTIDE SEQUENCE</scope>
    <source>
        <strain evidence="2">AT787</strain>
    </source>
</reference>